<keyword evidence="3" id="KW-1185">Reference proteome</keyword>
<organism evidence="2 3">
    <name type="scientific">Scleroderma citrinum Foug A</name>
    <dbReference type="NCBI Taxonomy" id="1036808"/>
    <lineage>
        <taxon>Eukaryota</taxon>
        <taxon>Fungi</taxon>
        <taxon>Dikarya</taxon>
        <taxon>Basidiomycota</taxon>
        <taxon>Agaricomycotina</taxon>
        <taxon>Agaricomycetes</taxon>
        <taxon>Agaricomycetidae</taxon>
        <taxon>Boletales</taxon>
        <taxon>Sclerodermatineae</taxon>
        <taxon>Sclerodermataceae</taxon>
        <taxon>Scleroderma</taxon>
    </lineage>
</organism>
<dbReference type="HOGENOM" id="CLU_103464_0_0_1"/>
<dbReference type="Proteomes" id="UP000053989">
    <property type="component" value="Unassembled WGS sequence"/>
</dbReference>
<accession>A0A0C3DXI4</accession>
<evidence type="ECO:0000256" key="1">
    <source>
        <dbReference type="SAM" id="MobiDB-lite"/>
    </source>
</evidence>
<reference evidence="3" key="2">
    <citation type="submission" date="2015-01" db="EMBL/GenBank/DDBJ databases">
        <title>Evolutionary Origins and Diversification of the Mycorrhizal Mutualists.</title>
        <authorList>
            <consortium name="DOE Joint Genome Institute"/>
            <consortium name="Mycorrhizal Genomics Consortium"/>
            <person name="Kohler A."/>
            <person name="Kuo A."/>
            <person name="Nagy L.G."/>
            <person name="Floudas D."/>
            <person name="Copeland A."/>
            <person name="Barry K.W."/>
            <person name="Cichocki N."/>
            <person name="Veneault-Fourrey C."/>
            <person name="LaButti K."/>
            <person name="Lindquist E.A."/>
            <person name="Lipzen A."/>
            <person name="Lundell T."/>
            <person name="Morin E."/>
            <person name="Murat C."/>
            <person name="Riley R."/>
            <person name="Ohm R."/>
            <person name="Sun H."/>
            <person name="Tunlid A."/>
            <person name="Henrissat B."/>
            <person name="Grigoriev I.V."/>
            <person name="Hibbett D.S."/>
            <person name="Martin F."/>
        </authorList>
    </citation>
    <scope>NUCLEOTIDE SEQUENCE [LARGE SCALE GENOMIC DNA]</scope>
    <source>
        <strain evidence="3">Foug A</strain>
    </source>
</reference>
<sequence>MGCTAKYFTLHDRQTAEGKQKALHACTKGKELRSEQNRHAYRKRVGQHLRKDTIRQSPPPAQRGLDPHISSIPVLPPALITHATMHLPTSPLFLEAAQSADALDESELPGWEKDPPYNAEPALTPDEQIFTGNLVDVMLGQCSRLLDEMKAQRAKLFEKRDQELFTELFV</sequence>
<dbReference type="EMBL" id="KN822057">
    <property type="protein sequence ID" value="KIM60889.1"/>
    <property type="molecule type" value="Genomic_DNA"/>
</dbReference>
<proteinExistence type="predicted"/>
<reference evidence="2 3" key="1">
    <citation type="submission" date="2014-04" db="EMBL/GenBank/DDBJ databases">
        <authorList>
            <consortium name="DOE Joint Genome Institute"/>
            <person name="Kuo A."/>
            <person name="Kohler A."/>
            <person name="Nagy L.G."/>
            <person name="Floudas D."/>
            <person name="Copeland A."/>
            <person name="Barry K.W."/>
            <person name="Cichocki N."/>
            <person name="Veneault-Fourrey C."/>
            <person name="LaButti K."/>
            <person name="Lindquist E.A."/>
            <person name="Lipzen A."/>
            <person name="Lundell T."/>
            <person name="Morin E."/>
            <person name="Murat C."/>
            <person name="Sun H."/>
            <person name="Tunlid A."/>
            <person name="Henrissat B."/>
            <person name="Grigoriev I.V."/>
            <person name="Hibbett D.S."/>
            <person name="Martin F."/>
            <person name="Nordberg H.P."/>
            <person name="Cantor M.N."/>
            <person name="Hua S.X."/>
        </authorList>
    </citation>
    <scope>NUCLEOTIDE SEQUENCE [LARGE SCALE GENOMIC DNA]</scope>
    <source>
        <strain evidence="2 3">Foug A</strain>
    </source>
</reference>
<dbReference type="InParanoid" id="A0A0C3DXI4"/>
<gene>
    <name evidence="2" type="ORF">SCLCIDRAFT_26246</name>
</gene>
<dbReference type="OrthoDB" id="3178701at2759"/>
<evidence type="ECO:0000313" key="3">
    <source>
        <dbReference type="Proteomes" id="UP000053989"/>
    </source>
</evidence>
<feature type="region of interest" description="Disordered" evidence="1">
    <location>
        <begin position="44"/>
        <end position="68"/>
    </location>
</feature>
<protein>
    <submittedName>
        <fullName evidence="2">Uncharacterized protein</fullName>
    </submittedName>
</protein>
<name>A0A0C3DXI4_9AGAM</name>
<dbReference type="AlphaFoldDB" id="A0A0C3DXI4"/>
<evidence type="ECO:0000313" key="2">
    <source>
        <dbReference type="EMBL" id="KIM60889.1"/>
    </source>
</evidence>